<evidence type="ECO:0008006" key="4">
    <source>
        <dbReference type="Google" id="ProtNLM"/>
    </source>
</evidence>
<proteinExistence type="predicted"/>
<evidence type="ECO:0000313" key="3">
    <source>
        <dbReference type="Proteomes" id="UP000199663"/>
    </source>
</evidence>
<keyword evidence="3" id="KW-1185">Reference proteome</keyword>
<evidence type="ECO:0000313" key="2">
    <source>
        <dbReference type="EMBL" id="SDY91100.1"/>
    </source>
</evidence>
<dbReference type="EMBL" id="FNQC01000003">
    <property type="protein sequence ID" value="SDY91100.1"/>
    <property type="molecule type" value="Genomic_DNA"/>
</dbReference>
<dbReference type="Gene3D" id="2.60.40.2880">
    <property type="entry name" value="MmpS1-5, C-terminal soluble domain"/>
    <property type="match status" value="1"/>
</dbReference>
<organism evidence="2 3">
    <name type="scientific">Rhodonellum ikkaensis</name>
    <dbReference type="NCBI Taxonomy" id="336829"/>
    <lineage>
        <taxon>Bacteria</taxon>
        <taxon>Pseudomonadati</taxon>
        <taxon>Bacteroidota</taxon>
        <taxon>Cytophagia</taxon>
        <taxon>Cytophagales</taxon>
        <taxon>Cytophagaceae</taxon>
        <taxon>Rhodonellum</taxon>
    </lineage>
</organism>
<evidence type="ECO:0000256" key="1">
    <source>
        <dbReference type="SAM" id="SignalP"/>
    </source>
</evidence>
<reference evidence="2 3" key="1">
    <citation type="submission" date="2016-10" db="EMBL/GenBank/DDBJ databases">
        <authorList>
            <person name="Varghese N."/>
            <person name="Submissions S."/>
        </authorList>
    </citation>
    <scope>NUCLEOTIDE SEQUENCE [LARGE SCALE GENOMIC DNA]</scope>
    <source>
        <strain evidence="2 3">DSM 17997</strain>
    </source>
</reference>
<sequence>MNKIYRLSVLILFIGFMGSSCKNKPADPTVTYEVTTNNNNFDIYYLDGTGKEIHETITENYWTISFIGKKNDPVSLSVKANDLNDHIAAKIIYDGKPIKEVTTYGQKSGEKISAEISTKLPY</sequence>
<feature type="signal peptide" evidence="1">
    <location>
        <begin position="1"/>
        <end position="22"/>
    </location>
</feature>
<accession>A0A1H3NQZ2</accession>
<name>A0A1H3NQZ2_9BACT</name>
<dbReference type="PROSITE" id="PS51257">
    <property type="entry name" value="PROKAR_LIPOPROTEIN"/>
    <property type="match status" value="1"/>
</dbReference>
<dbReference type="InterPro" id="IPR038468">
    <property type="entry name" value="MmpS_C"/>
</dbReference>
<comment type="caution">
    <text evidence="2">The sequence shown here is derived from an EMBL/GenBank/DDBJ whole genome shotgun (WGS) entry which is preliminary data.</text>
</comment>
<gene>
    <name evidence="2" type="ORF">SAMN05444412_103367</name>
</gene>
<dbReference type="Proteomes" id="UP000199663">
    <property type="component" value="Unassembled WGS sequence"/>
</dbReference>
<keyword evidence="1" id="KW-0732">Signal</keyword>
<dbReference type="RefSeq" id="WP_139189663.1">
    <property type="nucleotide sequence ID" value="NZ_FNQC01000003.1"/>
</dbReference>
<feature type="chain" id="PRO_5047079064" description="Lipoprotein" evidence="1">
    <location>
        <begin position="23"/>
        <end position="122"/>
    </location>
</feature>
<protein>
    <recommendedName>
        <fullName evidence="4">Lipoprotein</fullName>
    </recommendedName>
</protein>